<name>A0A6J0C0H4_NEOLC</name>
<dbReference type="Pfam" id="PF21771">
    <property type="entry name" value="CFAP58_CC"/>
    <property type="match status" value="1"/>
</dbReference>
<accession>A0A6J0C0H4</accession>
<protein>
    <submittedName>
        <fullName evidence="6">Cilia- and flagella-associated protein 58-like</fullName>
    </submittedName>
</protein>
<evidence type="ECO:0000313" key="6">
    <source>
        <dbReference type="RefSeq" id="XP_015520756.2"/>
    </source>
</evidence>
<keyword evidence="1 2" id="KW-0175">Coiled coil</keyword>
<dbReference type="PANTHER" id="PTHR32083:SF0">
    <property type="entry name" value="CILIA AND FLAGELLA-ASSOCIATED PROTEIN 58"/>
    <property type="match status" value="1"/>
</dbReference>
<gene>
    <name evidence="6" type="primary">LOC107224984</name>
</gene>
<evidence type="ECO:0000259" key="4">
    <source>
        <dbReference type="Pfam" id="PF21771"/>
    </source>
</evidence>
<evidence type="ECO:0000313" key="5">
    <source>
        <dbReference type="Proteomes" id="UP000829291"/>
    </source>
</evidence>
<organism evidence="6">
    <name type="scientific">Neodiprion lecontei</name>
    <name type="common">Redheaded pine sawfly</name>
    <dbReference type="NCBI Taxonomy" id="441921"/>
    <lineage>
        <taxon>Eukaryota</taxon>
        <taxon>Metazoa</taxon>
        <taxon>Ecdysozoa</taxon>
        <taxon>Arthropoda</taxon>
        <taxon>Hexapoda</taxon>
        <taxon>Insecta</taxon>
        <taxon>Pterygota</taxon>
        <taxon>Neoptera</taxon>
        <taxon>Endopterygota</taxon>
        <taxon>Hymenoptera</taxon>
        <taxon>Tenthredinoidea</taxon>
        <taxon>Diprionidae</taxon>
        <taxon>Diprioninae</taxon>
        <taxon>Neodiprion</taxon>
    </lineage>
</organism>
<keyword evidence="5" id="KW-1185">Reference proteome</keyword>
<dbReference type="InterPro" id="IPR049270">
    <property type="entry name" value="CFAP58_CC"/>
</dbReference>
<feature type="region of interest" description="Disordered" evidence="3">
    <location>
        <begin position="1"/>
        <end position="30"/>
    </location>
</feature>
<feature type="coiled-coil region" evidence="2">
    <location>
        <begin position="66"/>
        <end position="386"/>
    </location>
</feature>
<dbReference type="OrthoDB" id="264785at2759"/>
<dbReference type="GO" id="GO:0005856">
    <property type="term" value="C:cytoskeleton"/>
    <property type="evidence" value="ECO:0007669"/>
    <property type="project" value="TreeGrafter"/>
</dbReference>
<dbReference type="RefSeq" id="XP_015520756.2">
    <property type="nucleotide sequence ID" value="XM_015665270.2"/>
</dbReference>
<feature type="coiled-coil region" evidence="2">
    <location>
        <begin position="461"/>
        <end position="624"/>
    </location>
</feature>
<feature type="compositionally biased region" description="Basic and acidic residues" evidence="3">
    <location>
        <begin position="10"/>
        <end position="23"/>
    </location>
</feature>
<dbReference type="AlphaFoldDB" id="A0A6J0C0H4"/>
<proteinExistence type="predicted"/>
<dbReference type="FunCoup" id="A0A6J0C0H4">
    <property type="interactions" value="18"/>
</dbReference>
<feature type="domain" description="Cilia- and flagella-associated protein 58 central coiled coil" evidence="4">
    <location>
        <begin position="385"/>
        <end position="685"/>
    </location>
</feature>
<evidence type="ECO:0000256" key="2">
    <source>
        <dbReference type="SAM" id="Coils"/>
    </source>
</evidence>
<reference evidence="6" key="1">
    <citation type="submission" date="2025-08" db="UniProtKB">
        <authorList>
            <consortium name="RefSeq"/>
        </authorList>
    </citation>
    <scope>IDENTIFICATION</scope>
    <source>
        <tissue evidence="6">Thorax and Abdomen</tissue>
    </source>
</reference>
<dbReference type="GeneID" id="107224984"/>
<dbReference type="InParanoid" id="A0A6J0C0H4"/>
<evidence type="ECO:0000256" key="1">
    <source>
        <dbReference type="ARBA" id="ARBA00023054"/>
    </source>
</evidence>
<dbReference type="Proteomes" id="UP000829291">
    <property type="component" value="Chromosome 1"/>
</dbReference>
<dbReference type="KEGG" id="nlo:107224984"/>
<evidence type="ECO:0000256" key="3">
    <source>
        <dbReference type="SAM" id="MobiDB-lite"/>
    </source>
</evidence>
<sequence>MMEMEISSEVGKDGGSEDGERSSSRSSAGSTFCALEEDYAKILKEMKKNSALAAFETEYTRLFDSLYTTHRNEKRLENECEDLQEEIDECRTQLTVAEKQAELYRTKIEELKEDIENALKLADAAHDREQAAQEKIASLRLTAKKLSDELDQKNRQLGMEEKGTAISKQKEGLLKEREKMLVEIDGLRQRIANAVTVNEELERKNSLVDHKMLELQDTIETQTNDFSKERTARERAEQTILDLQEELRLKNVDLQNATNTLKNCTANVAKLESTVKEQKLAAEKLQKQIEQFMVKRLNAQAEIDNLNTQLDEMSKENIERNKKIKAVEMENNRLVSELEKLKSQREGAGKKLFKAESAKTKLEAELHKAKSVIQSMEADMDRLIKKSESDKRALEVMRREKDLKNKALTTARSNLKKQGLLLKVQEQAKIKLESEVSECMTNNQALKKTEQYLEKERDKYIVEVQELAQKVEDQIDLVKMKQMEIFDYKKRLAEAETKFRQQQNLFEAVRADRNTCSKALIEAQDEVLDLKQKLKIMSNQIEQLKEEVSTKESNLIKEEFLLGKAEKEKDALKVELQTAHKDISALRHENEERKLEEKRLRRTLQTAENDLVRNKKEIEMIMNERDILGTQLVRRNDELSLQYSRLKIFQSTIRRGDAQYAQRLEDIRLLKLEVKKLRTEKALLSKSLMNVSDLRQEIFHLDRDLTREKLKVMALEEEVQNPLNIHRWRKLEGSDPETYELLSKIQILQKRVLKMCAAMIQKEKKIKEGEKLYMNLRAVLSKQPGPEVIITLQKTQKALRERGKKMKCLIAELNMSESQVNEYKFDLERMNKEMCSLKNKFYLQKKKEQRTNEAKIIDLSEPIFPPVPVYHKKFCGGGFNMTVPTPRNCYAIESADFNK</sequence>
<dbReference type="PANTHER" id="PTHR32083">
    <property type="entry name" value="CILIA AND FLAGELLA-ASSOCIATED PROTEIN 58-RELATED"/>
    <property type="match status" value="1"/>
</dbReference>